<accession>A0A328NNZ3</accession>
<name>A0A328NNZ3_9ACTN</name>
<dbReference type="InterPro" id="IPR046193">
    <property type="entry name" value="DUF6221"/>
</dbReference>
<protein>
    <submittedName>
        <fullName evidence="1">Uncharacterized protein</fullName>
    </submittedName>
</protein>
<proteinExistence type="predicted"/>
<sequence length="93" mass="10937">MGVRQNRQMEDLLRFLHHRYEADCHAYGDVFHRFGGEALLDSQLPMLDLVDMLAREYEAIDPGDERSAGLAYALRALVQSYNEHPDYRKEWRP</sequence>
<dbReference type="AlphaFoldDB" id="A0A328NNZ3"/>
<dbReference type="EMBL" id="PYAG01000020">
    <property type="protein sequence ID" value="RAO31500.1"/>
    <property type="molecule type" value="Genomic_DNA"/>
</dbReference>
<organism evidence="1 2">
    <name type="scientific">Micromonospora saelicesensis</name>
    <dbReference type="NCBI Taxonomy" id="285676"/>
    <lineage>
        <taxon>Bacteria</taxon>
        <taxon>Bacillati</taxon>
        <taxon>Actinomycetota</taxon>
        <taxon>Actinomycetes</taxon>
        <taxon>Micromonosporales</taxon>
        <taxon>Micromonosporaceae</taxon>
        <taxon>Micromonospora</taxon>
    </lineage>
</organism>
<dbReference type="Pfam" id="PF19730">
    <property type="entry name" value="DUF6221"/>
    <property type="match status" value="1"/>
</dbReference>
<evidence type="ECO:0000313" key="2">
    <source>
        <dbReference type="Proteomes" id="UP000249419"/>
    </source>
</evidence>
<evidence type="ECO:0000313" key="1">
    <source>
        <dbReference type="EMBL" id="RAO31500.1"/>
    </source>
</evidence>
<dbReference type="Proteomes" id="UP000249419">
    <property type="component" value="Unassembled WGS sequence"/>
</dbReference>
<gene>
    <name evidence="1" type="ORF">PSN13_04064</name>
</gene>
<comment type="caution">
    <text evidence="1">The sequence shown here is derived from an EMBL/GenBank/DDBJ whole genome shotgun (WGS) entry which is preliminary data.</text>
</comment>
<reference evidence="1 2" key="1">
    <citation type="submission" date="2018-03" db="EMBL/GenBank/DDBJ databases">
        <title>Defining the species Micromonospora saelicesensis and Micromonospora noduli under the framework of genomics.</title>
        <authorList>
            <person name="Riesco R."/>
            <person name="Trujillo M.E."/>
        </authorList>
    </citation>
    <scope>NUCLEOTIDE SEQUENCE [LARGE SCALE GENOMIC DNA]</scope>
    <source>
        <strain evidence="1 2">PSN13</strain>
    </source>
</reference>